<feature type="domain" description="DUF4142" evidence="2">
    <location>
        <begin position="29"/>
        <end position="164"/>
    </location>
</feature>
<gene>
    <name evidence="3" type="ORF">MOP44_27485</name>
</gene>
<proteinExistence type="predicted"/>
<dbReference type="Proteomes" id="UP001059380">
    <property type="component" value="Chromosome"/>
</dbReference>
<feature type="signal peptide" evidence="1">
    <location>
        <begin position="1"/>
        <end position="19"/>
    </location>
</feature>
<organism evidence="3 4">
    <name type="scientific">Occallatibacter riparius</name>
    <dbReference type="NCBI Taxonomy" id="1002689"/>
    <lineage>
        <taxon>Bacteria</taxon>
        <taxon>Pseudomonadati</taxon>
        <taxon>Acidobacteriota</taxon>
        <taxon>Terriglobia</taxon>
        <taxon>Terriglobales</taxon>
        <taxon>Acidobacteriaceae</taxon>
        <taxon>Occallatibacter</taxon>
    </lineage>
</organism>
<sequence length="175" mass="18809">MNRMLTCVCCLALAVPAFGQKKAEKAGGDQQFIEMAAQTDMVEANLGQLAASNGDAQPVKDFAQTLVTDHTSDYNQLKTIAQQANLNVPDAIDATHNKAMIDPMQKLKGAAFDKKYIQDMIAGHEKAIAMYKKESTMAQSDAIKSYATAALPVLQKHLDAAKELAKAKPSAKPAQ</sequence>
<dbReference type="RefSeq" id="WP_260793781.1">
    <property type="nucleotide sequence ID" value="NZ_CP093313.1"/>
</dbReference>
<dbReference type="Gene3D" id="1.20.1260.10">
    <property type="match status" value="1"/>
</dbReference>
<keyword evidence="4" id="KW-1185">Reference proteome</keyword>
<dbReference type="InterPro" id="IPR012347">
    <property type="entry name" value="Ferritin-like"/>
</dbReference>
<keyword evidence="1" id="KW-0732">Signal</keyword>
<accession>A0A9J7BN10</accession>
<evidence type="ECO:0000259" key="2">
    <source>
        <dbReference type="Pfam" id="PF13628"/>
    </source>
</evidence>
<dbReference type="AlphaFoldDB" id="A0A9J7BN10"/>
<dbReference type="PANTHER" id="PTHR38593:SF1">
    <property type="entry name" value="BLR2558 PROTEIN"/>
    <property type="match status" value="1"/>
</dbReference>
<dbReference type="InterPro" id="IPR025419">
    <property type="entry name" value="DUF4142"/>
</dbReference>
<feature type="chain" id="PRO_5039918719" evidence="1">
    <location>
        <begin position="20"/>
        <end position="175"/>
    </location>
</feature>
<evidence type="ECO:0000313" key="3">
    <source>
        <dbReference type="EMBL" id="UWZ84276.1"/>
    </source>
</evidence>
<name>A0A9J7BN10_9BACT</name>
<dbReference type="KEGG" id="orp:MOP44_27485"/>
<reference evidence="3" key="1">
    <citation type="submission" date="2021-04" db="EMBL/GenBank/DDBJ databases">
        <title>Phylogenetic analysis of Acidobacteriaceae.</title>
        <authorList>
            <person name="Qiu L."/>
            <person name="Zhang Q."/>
        </authorList>
    </citation>
    <scope>NUCLEOTIDE SEQUENCE</scope>
    <source>
        <strain evidence="3">DSM 25168</strain>
    </source>
</reference>
<protein>
    <submittedName>
        <fullName evidence="3">DUF4142 domain-containing protein</fullName>
    </submittedName>
</protein>
<dbReference type="EMBL" id="CP093313">
    <property type="protein sequence ID" value="UWZ84276.1"/>
    <property type="molecule type" value="Genomic_DNA"/>
</dbReference>
<dbReference type="PANTHER" id="PTHR38593">
    <property type="entry name" value="BLR2558 PROTEIN"/>
    <property type="match status" value="1"/>
</dbReference>
<dbReference type="Pfam" id="PF13628">
    <property type="entry name" value="DUF4142"/>
    <property type="match status" value="1"/>
</dbReference>
<evidence type="ECO:0000313" key="4">
    <source>
        <dbReference type="Proteomes" id="UP001059380"/>
    </source>
</evidence>
<evidence type="ECO:0000256" key="1">
    <source>
        <dbReference type="SAM" id="SignalP"/>
    </source>
</evidence>